<evidence type="ECO:0000313" key="11">
    <source>
        <dbReference type="Proteomes" id="UP000823928"/>
    </source>
</evidence>
<accession>A0A9D1EYW4</accession>
<dbReference type="PANTHER" id="PTHR31727:SF6">
    <property type="entry name" value="OLEOYL-ACYL CARRIER PROTEIN THIOESTERASE 1, CHLOROPLASTIC"/>
    <property type="match status" value="1"/>
</dbReference>
<dbReference type="Pfam" id="PF01643">
    <property type="entry name" value="Acyl-ACP_TE"/>
    <property type="match status" value="1"/>
</dbReference>
<keyword evidence="2" id="KW-0444">Lipid biosynthesis</keyword>
<dbReference type="InterPro" id="IPR002864">
    <property type="entry name" value="Acyl-ACP_thioesterase_NHD"/>
</dbReference>
<dbReference type="InterPro" id="IPR045023">
    <property type="entry name" value="FATA/B"/>
</dbReference>
<evidence type="ECO:0000256" key="2">
    <source>
        <dbReference type="ARBA" id="ARBA00022516"/>
    </source>
</evidence>
<proteinExistence type="inferred from homology"/>
<evidence type="ECO:0000313" key="10">
    <source>
        <dbReference type="EMBL" id="HIS36104.1"/>
    </source>
</evidence>
<gene>
    <name evidence="10" type="ORF">IAC10_05680</name>
</gene>
<evidence type="ECO:0000256" key="6">
    <source>
        <dbReference type="ARBA" id="ARBA00023098"/>
    </source>
</evidence>
<organism evidence="10 11">
    <name type="scientific">Candidatus Scatousia excrementigallinarum</name>
    <dbReference type="NCBI Taxonomy" id="2840935"/>
    <lineage>
        <taxon>Bacteria</taxon>
        <taxon>Candidatus Scatousia</taxon>
    </lineage>
</organism>
<dbReference type="PANTHER" id="PTHR31727">
    <property type="entry name" value="OLEOYL-ACYL CARRIER PROTEIN THIOESTERASE 1, CHLOROPLASTIC"/>
    <property type="match status" value="1"/>
</dbReference>
<dbReference type="AlphaFoldDB" id="A0A9D1EYW4"/>
<dbReference type="SUPFAM" id="SSF54637">
    <property type="entry name" value="Thioesterase/thiol ester dehydrase-isomerase"/>
    <property type="match status" value="2"/>
</dbReference>
<evidence type="ECO:0000259" key="9">
    <source>
        <dbReference type="Pfam" id="PF20791"/>
    </source>
</evidence>
<sequence>MIINGYVENINVKYSEMDYNKALKPFSLLNYLQDIASKNAEDLGFGYSFITPKNIAWFLLKYHMEFNNYPVDVKNLTLKTQPRGYNKLFAYRDFEFFEGGRLLGRAASVWSLVDISTRALIPINTGLENNPKMPVYEKQEGDLNFEKIRPLSKIDIEKEFEVRYNDIDVNKHANNGNYIIWAFEPLSFDFKSSHKIKTLDMVFKKEIKFGEKLISQVEVKDDFTTVHVLKNAESKEELCLIQCRWV</sequence>
<dbReference type="GO" id="GO:0016297">
    <property type="term" value="F:fatty acyl-[ACP] hydrolase activity"/>
    <property type="evidence" value="ECO:0007669"/>
    <property type="project" value="InterPro"/>
</dbReference>
<evidence type="ECO:0000256" key="5">
    <source>
        <dbReference type="ARBA" id="ARBA00022946"/>
    </source>
</evidence>
<dbReference type="EMBL" id="DVIU01000117">
    <property type="protein sequence ID" value="HIS36104.1"/>
    <property type="molecule type" value="Genomic_DNA"/>
</dbReference>
<feature type="domain" description="Acyl-ACP thioesterase N-terminal hotdog" evidence="8">
    <location>
        <begin position="6"/>
        <end position="124"/>
    </location>
</feature>
<keyword evidence="6" id="KW-0443">Lipid metabolism</keyword>
<comment type="similarity">
    <text evidence="1">Belongs to the acyl-ACP thioesterase family.</text>
</comment>
<evidence type="ECO:0008006" key="12">
    <source>
        <dbReference type="Google" id="ProtNLM"/>
    </source>
</evidence>
<evidence type="ECO:0000256" key="1">
    <source>
        <dbReference type="ARBA" id="ARBA00006500"/>
    </source>
</evidence>
<keyword evidence="5" id="KW-0809">Transit peptide</keyword>
<evidence type="ECO:0000256" key="7">
    <source>
        <dbReference type="ARBA" id="ARBA00023160"/>
    </source>
</evidence>
<reference evidence="10" key="2">
    <citation type="journal article" date="2021" name="PeerJ">
        <title>Extensive microbial diversity within the chicken gut microbiome revealed by metagenomics and culture.</title>
        <authorList>
            <person name="Gilroy R."/>
            <person name="Ravi A."/>
            <person name="Getino M."/>
            <person name="Pursley I."/>
            <person name="Horton D.L."/>
            <person name="Alikhan N.F."/>
            <person name="Baker D."/>
            <person name="Gharbi K."/>
            <person name="Hall N."/>
            <person name="Watson M."/>
            <person name="Adriaenssens E.M."/>
            <person name="Foster-Nyarko E."/>
            <person name="Jarju S."/>
            <person name="Secka A."/>
            <person name="Antonio M."/>
            <person name="Oren A."/>
            <person name="Chaudhuri R.R."/>
            <person name="La Ragione R."/>
            <person name="Hildebrand F."/>
            <person name="Pallen M.J."/>
        </authorList>
    </citation>
    <scope>NUCLEOTIDE SEQUENCE</scope>
    <source>
        <strain evidence="10">6276</strain>
    </source>
</reference>
<evidence type="ECO:0000256" key="4">
    <source>
        <dbReference type="ARBA" id="ARBA00022832"/>
    </source>
</evidence>
<keyword evidence="3" id="KW-0378">Hydrolase</keyword>
<comment type="caution">
    <text evidence="10">The sequence shown here is derived from an EMBL/GenBank/DDBJ whole genome shotgun (WGS) entry which is preliminary data.</text>
</comment>
<keyword evidence="7" id="KW-0275">Fatty acid biosynthesis</keyword>
<dbReference type="InterPro" id="IPR029069">
    <property type="entry name" value="HotDog_dom_sf"/>
</dbReference>
<reference evidence="10" key="1">
    <citation type="submission" date="2020-10" db="EMBL/GenBank/DDBJ databases">
        <authorList>
            <person name="Gilroy R."/>
        </authorList>
    </citation>
    <scope>NUCLEOTIDE SEQUENCE</scope>
    <source>
        <strain evidence="10">6276</strain>
    </source>
</reference>
<dbReference type="Gene3D" id="3.10.129.10">
    <property type="entry name" value="Hotdog Thioesterase"/>
    <property type="match status" value="1"/>
</dbReference>
<dbReference type="InterPro" id="IPR049427">
    <property type="entry name" value="Acyl-ACP_TE_C"/>
</dbReference>
<evidence type="ECO:0000259" key="8">
    <source>
        <dbReference type="Pfam" id="PF01643"/>
    </source>
</evidence>
<dbReference type="CDD" id="cd00586">
    <property type="entry name" value="4HBT"/>
    <property type="match status" value="1"/>
</dbReference>
<dbReference type="Proteomes" id="UP000823928">
    <property type="component" value="Unassembled WGS sequence"/>
</dbReference>
<evidence type="ECO:0000256" key="3">
    <source>
        <dbReference type="ARBA" id="ARBA00022801"/>
    </source>
</evidence>
<protein>
    <recommendedName>
        <fullName evidence="12">Acyl-ACP thioesterase</fullName>
    </recommendedName>
</protein>
<dbReference type="Pfam" id="PF20791">
    <property type="entry name" value="Acyl-ACP_TE_C"/>
    <property type="match status" value="1"/>
</dbReference>
<keyword evidence="4" id="KW-0276">Fatty acid metabolism</keyword>
<feature type="domain" description="Acyl-ACP thioesterase-like C-terminal" evidence="9">
    <location>
        <begin position="155"/>
        <end position="245"/>
    </location>
</feature>
<name>A0A9D1EYW4_9BACT</name>
<dbReference type="GO" id="GO:0000036">
    <property type="term" value="F:acyl carrier activity"/>
    <property type="evidence" value="ECO:0007669"/>
    <property type="project" value="TreeGrafter"/>
</dbReference>